<dbReference type="AlphaFoldDB" id="A0A8K0HQS3"/>
<protein>
    <submittedName>
        <fullName evidence="2">Uncharacterized protein</fullName>
    </submittedName>
</protein>
<feature type="region of interest" description="Disordered" evidence="1">
    <location>
        <begin position="1"/>
        <end position="32"/>
    </location>
</feature>
<gene>
    <name evidence="2" type="ORF">FNV43_RR02054</name>
</gene>
<evidence type="ECO:0000313" key="2">
    <source>
        <dbReference type="EMBL" id="KAF3457397.1"/>
    </source>
</evidence>
<proteinExistence type="predicted"/>
<dbReference type="Proteomes" id="UP000796880">
    <property type="component" value="Unassembled WGS sequence"/>
</dbReference>
<organism evidence="2 3">
    <name type="scientific">Rhamnella rubrinervis</name>
    <dbReference type="NCBI Taxonomy" id="2594499"/>
    <lineage>
        <taxon>Eukaryota</taxon>
        <taxon>Viridiplantae</taxon>
        <taxon>Streptophyta</taxon>
        <taxon>Embryophyta</taxon>
        <taxon>Tracheophyta</taxon>
        <taxon>Spermatophyta</taxon>
        <taxon>Magnoliopsida</taxon>
        <taxon>eudicotyledons</taxon>
        <taxon>Gunneridae</taxon>
        <taxon>Pentapetalae</taxon>
        <taxon>rosids</taxon>
        <taxon>fabids</taxon>
        <taxon>Rosales</taxon>
        <taxon>Rhamnaceae</taxon>
        <taxon>rhamnoid group</taxon>
        <taxon>Rhamneae</taxon>
        <taxon>Rhamnella</taxon>
    </lineage>
</organism>
<feature type="compositionally biased region" description="Basic and acidic residues" evidence="1">
    <location>
        <begin position="59"/>
        <end position="70"/>
    </location>
</feature>
<feature type="region of interest" description="Disordered" evidence="1">
    <location>
        <begin position="49"/>
        <end position="78"/>
    </location>
</feature>
<evidence type="ECO:0000256" key="1">
    <source>
        <dbReference type="SAM" id="MobiDB-lite"/>
    </source>
</evidence>
<sequence length="167" mass="19020">MRGVGLRGWMSHGCEEDKSTSRQKLQSNPVPQRAFQLEPIKDALVLSRGEEEEVLGKSTKNEAEKDHIEDVEPVEGTEPWEEKIVGHKEVTIDLIKSFVTINQLIAMRKEYDILFDISLRVPKRDEVPSQPFEGEIAITIPAFYCGLIMPFPALLRRFLQEAPLHPV</sequence>
<keyword evidence="3" id="KW-1185">Reference proteome</keyword>
<dbReference type="EMBL" id="VOIH02000001">
    <property type="protein sequence ID" value="KAF3457397.1"/>
    <property type="molecule type" value="Genomic_DNA"/>
</dbReference>
<name>A0A8K0HQS3_9ROSA</name>
<accession>A0A8K0HQS3</accession>
<evidence type="ECO:0000313" key="3">
    <source>
        <dbReference type="Proteomes" id="UP000796880"/>
    </source>
</evidence>
<comment type="caution">
    <text evidence="2">The sequence shown here is derived from an EMBL/GenBank/DDBJ whole genome shotgun (WGS) entry which is preliminary data.</text>
</comment>
<reference evidence="2" key="1">
    <citation type="submission" date="2020-03" db="EMBL/GenBank/DDBJ databases">
        <title>A high-quality chromosome-level genome assembly of a woody plant with both climbing and erect habits, Rhamnella rubrinervis.</title>
        <authorList>
            <person name="Lu Z."/>
            <person name="Yang Y."/>
            <person name="Zhu X."/>
            <person name="Sun Y."/>
        </authorList>
    </citation>
    <scope>NUCLEOTIDE SEQUENCE</scope>
    <source>
        <strain evidence="2">BYM</strain>
        <tissue evidence="2">Leaf</tissue>
    </source>
</reference>